<accession>A0A7Z0HWT3</accession>
<protein>
    <submittedName>
        <fullName evidence="3">FIST C-terminal domain-containing protein</fullName>
    </submittedName>
</protein>
<sequence>MPQPVLHIAQAPAADPDAWDRLARELGPEPLALVIVLAAPSAPLERMPAGFGSGAPVIGCTTAGEIGTNGYTEDTIVAIGLPARDFSADTLLIDDLAGLDPDPLISTLIRRRAALSAQHPDWSHEFAFLLVDGLSYREDALASVLATGLGPVPLFGGSAADGTRFLETLVLQGTRRLRNAAVVALVRTRCPVRVFKLDHLRPTATRMVVTDADPARRIVRRINAEPAALEYARLLGRDPAQLTPFTFAAHPVVVRVGGHHHVRAIRQVADNGDLVFYSAIAEGMVLTLAEPMDMEDHLRRELGTLSSPTPPAAIIACDCVLRRMEAEEKQKAFALSQVLAAHRVVGFSTYGEQFSAMHVNQTLTGVAIYPPGPTP</sequence>
<proteinExistence type="predicted"/>
<dbReference type="PANTHER" id="PTHR40252:SF2">
    <property type="entry name" value="BLR0328 PROTEIN"/>
    <property type="match status" value="1"/>
</dbReference>
<dbReference type="EMBL" id="JACBXS010000003">
    <property type="protein sequence ID" value="NYS23775.1"/>
    <property type="molecule type" value="Genomic_DNA"/>
</dbReference>
<dbReference type="SMART" id="SM01204">
    <property type="entry name" value="FIST_C"/>
    <property type="match status" value="1"/>
</dbReference>
<feature type="domain" description="FIST C-domain" evidence="2">
    <location>
        <begin position="227"/>
        <end position="356"/>
    </location>
</feature>
<comment type="caution">
    <text evidence="3">The sequence shown here is derived from an EMBL/GenBank/DDBJ whole genome shotgun (WGS) entry which is preliminary data.</text>
</comment>
<reference evidence="3 4" key="1">
    <citation type="journal article" date="2000" name="Arch. Microbiol.">
        <title>Rhodobaca bogoriensis gen. nov. and sp. nov., an alkaliphilic purple nonsulfur bacterium from African Rift Valley soda lakes.</title>
        <authorList>
            <person name="Milford A.D."/>
            <person name="Achenbach L.A."/>
            <person name="Jung D.O."/>
            <person name="Madigan M.T."/>
        </authorList>
    </citation>
    <scope>NUCLEOTIDE SEQUENCE [LARGE SCALE GENOMIC DNA]</scope>
    <source>
        <strain evidence="3 4">2376</strain>
    </source>
</reference>
<evidence type="ECO:0000313" key="4">
    <source>
        <dbReference type="Proteomes" id="UP000529417"/>
    </source>
</evidence>
<dbReference type="PANTHER" id="PTHR40252">
    <property type="entry name" value="BLR0328 PROTEIN"/>
    <property type="match status" value="1"/>
</dbReference>
<feature type="domain" description="FIST" evidence="1">
    <location>
        <begin position="29"/>
        <end position="226"/>
    </location>
</feature>
<dbReference type="InterPro" id="IPR019494">
    <property type="entry name" value="FIST_C"/>
</dbReference>
<evidence type="ECO:0000259" key="2">
    <source>
        <dbReference type="SMART" id="SM01204"/>
    </source>
</evidence>
<keyword evidence="4" id="KW-1185">Reference proteome</keyword>
<name>A0A7Z0HWT3_9RHOB</name>
<dbReference type="Proteomes" id="UP000529417">
    <property type="component" value="Unassembled WGS sequence"/>
</dbReference>
<dbReference type="Pfam" id="PF10442">
    <property type="entry name" value="FIST_C"/>
    <property type="match status" value="1"/>
</dbReference>
<gene>
    <name evidence="3" type="ORF">HUK65_02140</name>
</gene>
<organism evidence="3 4">
    <name type="scientific">Rhabdonatronobacter sediminivivens</name>
    <dbReference type="NCBI Taxonomy" id="2743469"/>
    <lineage>
        <taxon>Bacteria</taxon>
        <taxon>Pseudomonadati</taxon>
        <taxon>Pseudomonadota</taxon>
        <taxon>Alphaproteobacteria</taxon>
        <taxon>Rhodobacterales</taxon>
        <taxon>Paracoccaceae</taxon>
        <taxon>Rhabdonatronobacter</taxon>
    </lineage>
</organism>
<dbReference type="RefSeq" id="WP_179904482.1">
    <property type="nucleotide sequence ID" value="NZ_JACBXS010000003.1"/>
</dbReference>
<evidence type="ECO:0000259" key="1">
    <source>
        <dbReference type="SMART" id="SM00897"/>
    </source>
</evidence>
<dbReference type="AlphaFoldDB" id="A0A7Z0HWT3"/>
<dbReference type="InterPro" id="IPR013702">
    <property type="entry name" value="FIST_domain_N"/>
</dbReference>
<evidence type="ECO:0000313" key="3">
    <source>
        <dbReference type="EMBL" id="NYS23775.1"/>
    </source>
</evidence>
<dbReference type="SMART" id="SM00897">
    <property type="entry name" value="FIST"/>
    <property type="match status" value="1"/>
</dbReference>
<dbReference type="Pfam" id="PF08495">
    <property type="entry name" value="FIST"/>
    <property type="match status" value="1"/>
</dbReference>